<dbReference type="Proteomes" id="UP000478052">
    <property type="component" value="Unassembled WGS sequence"/>
</dbReference>
<dbReference type="FunFam" id="3.30.200.20:FF:000770">
    <property type="entry name" value="SRSF protein kinase 2"/>
    <property type="match status" value="1"/>
</dbReference>
<feature type="domain" description="Protein kinase" evidence="12">
    <location>
        <begin position="213"/>
        <end position="594"/>
    </location>
</feature>
<evidence type="ECO:0000256" key="2">
    <source>
        <dbReference type="ARBA" id="ARBA00022527"/>
    </source>
</evidence>
<dbReference type="SUPFAM" id="SSF56112">
    <property type="entry name" value="Protein kinase-like (PK-like)"/>
    <property type="match status" value="1"/>
</dbReference>
<keyword evidence="11" id="KW-0472">Membrane</keyword>
<dbReference type="InterPro" id="IPR008271">
    <property type="entry name" value="Ser/Thr_kinase_AS"/>
</dbReference>
<proteinExistence type="predicted"/>
<evidence type="ECO:0000256" key="10">
    <source>
        <dbReference type="SAM" id="MobiDB-lite"/>
    </source>
</evidence>
<evidence type="ECO:0000313" key="13">
    <source>
        <dbReference type="EMBL" id="KAF0767969.1"/>
    </source>
</evidence>
<reference evidence="13 14" key="1">
    <citation type="submission" date="2019-08" db="EMBL/GenBank/DDBJ databases">
        <title>Whole genome of Aphis craccivora.</title>
        <authorList>
            <person name="Voronova N.V."/>
            <person name="Shulinski R.S."/>
            <person name="Bandarenka Y.V."/>
            <person name="Zhorov D.G."/>
            <person name="Warner D."/>
        </authorList>
    </citation>
    <scope>NUCLEOTIDE SEQUENCE [LARGE SCALE GENOMIC DNA]</scope>
    <source>
        <strain evidence="13">180601</strain>
        <tissue evidence="13">Whole Body</tissue>
    </source>
</reference>
<dbReference type="PROSITE" id="PS00108">
    <property type="entry name" value="PROTEIN_KINASE_ST"/>
    <property type="match status" value="1"/>
</dbReference>
<feature type="transmembrane region" description="Helical" evidence="11">
    <location>
        <begin position="43"/>
        <end position="73"/>
    </location>
</feature>
<evidence type="ECO:0000256" key="5">
    <source>
        <dbReference type="ARBA" id="ARBA00022777"/>
    </source>
</evidence>
<feature type="region of interest" description="Disordered" evidence="10">
    <location>
        <begin position="89"/>
        <end position="117"/>
    </location>
</feature>
<keyword evidence="6 9" id="KW-0067">ATP-binding</keyword>
<dbReference type="PROSITE" id="PS50011">
    <property type="entry name" value="PROTEIN_KINASE_DOM"/>
    <property type="match status" value="1"/>
</dbReference>
<evidence type="ECO:0000256" key="4">
    <source>
        <dbReference type="ARBA" id="ARBA00022741"/>
    </source>
</evidence>
<keyword evidence="2" id="KW-0723">Serine/threonine-protein kinase</keyword>
<evidence type="ECO:0000256" key="3">
    <source>
        <dbReference type="ARBA" id="ARBA00022679"/>
    </source>
</evidence>
<dbReference type="GO" id="GO:0005634">
    <property type="term" value="C:nucleus"/>
    <property type="evidence" value="ECO:0007669"/>
    <property type="project" value="TreeGrafter"/>
</dbReference>
<dbReference type="PANTHER" id="PTHR47634">
    <property type="entry name" value="PROTEIN KINASE DOMAIN-CONTAINING PROTEIN-RELATED"/>
    <property type="match status" value="1"/>
</dbReference>
<evidence type="ECO:0000256" key="6">
    <source>
        <dbReference type="ARBA" id="ARBA00022840"/>
    </source>
</evidence>
<evidence type="ECO:0000313" key="14">
    <source>
        <dbReference type="Proteomes" id="UP000478052"/>
    </source>
</evidence>
<evidence type="ECO:0000256" key="8">
    <source>
        <dbReference type="ARBA" id="ARBA00048679"/>
    </source>
</evidence>
<dbReference type="GO" id="GO:0050684">
    <property type="term" value="P:regulation of mRNA processing"/>
    <property type="evidence" value="ECO:0007669"/>
    <property type="project" value="TreeGrafter"/>
</dbReference>
<evidence type="ECO:0000256" key="1">
    <source>
        <dbReference type="ARBA" id="ARBA00012513"/>
    </source>
</evidence>
<gene>
    <name evidence="13" type="ORF">FWK35_00013953</name>
</gene>
<dbReference type="PANTHER" id="PTHR47634:SF9">
    <property type="entry name" value="PROTEIN KINASE DOMAIN-CONTAINING PROTEIN-RELATED"/>
    <property type="match status" value="1"/>
</dbReference>
<dbReference type="GO" id="GO:0005524">
    <property type="term" value="F:ATP binding"/>
    <property type="evidence" value="ECO:0007669"/>
    <property type="project" value="UniProtKB-UniRule"/>
</dbReference>
<dbReference type="Gene3D" id="3.30.200.20">
    <property type="entry name" value="Phosphorylase Kinase, domain 1"/>
    <property type="match status" value="1"/>
</dbReference>
<keyword evidence="11" id="KW-1133">Transmembrane helix</keyword>
<dbReference type="GO" id="GO:0004674">
    <property type="term" value="F:protein serine/threonine kinase activity"/>
    <property type="evidence" value="ECO:0007669"/>
    <property type="project" value="UniProtKB-KW"/>
</dbReference>
<evidence type="ECO:0000259" key="12">
    <source>
        <dbReference type="PROSITE" id="PS50011"/>
    </source>
</evidence>
<evidence type="ECO:0000256" key="11">
    <source>
        <dbReference type="SAM" id="Phobius"/>
    </source>
</evidence>
<dbReference type="InterPro" id="IPR011009">
    <property type="entry name" value="Kinase-like_dom_sf"/>
</dbReference>
<dbReference type="Gene3D" id="1.10.510.10">
    <property type="entry name" value="Transferase(Phosphotransferase) domain 1"/>
    <property type="match status" value="1"/>
</dbReference>
<evidence type="ECO:0000256" key="9">
    <source>
        <dbReference type="PROSITE-ProRule" id="PRU10141"/>
    </source>
</evidence>
<comment type="caution">
    <text evidence="13">The sequence shown here is derived from an EMBL/GenBank/DDBJ whole genome shotgun (WGS) entry which is preliminary data.</text>
</comment>
<dbReference type="PROSITE" id="PS00107">
    <property type="entry name" value="PROTEIN_KINASE_ATP"/>
    <property type="match status" value="1"/>
</dbReference>
<keyword evidence="14" id="KW-1185">Reference proteome</keyword>
<dbReference type="GO" id="GO:0005737">
    <property type="term" value="C:cytoplasm"/>
    <property type="evidence" value="ECO:0007669"/>
    <property type="project" value="TreeGrafter"/>
</dbReference>
<dbReference type="OrthoDB" id="2649at2759"/>
<keyword evidence="3" id="KW-0808">Transferase</keyword>
<dbReference type="InterPro" id="IPR051334">
    <property type="entry name" value="SRPK"/>
</dbReference>
<dbReference type="AlphaFoldDB" id="A0A6G0ZC55"/>
<dbReference type="FunFam" id="1.10.510.10:FF:001654">
    <property type="entry name" value="SRSF protein kinase 3"/>
    <property type="match status" value="1"/>
</dbReference>
<dbReference type="Pfam" id="PF00069">
    <property type="entry name" value="Pkinase"/>
    <property type="match status" value="2"/>
</dbReference>
<dbReference type="EC" id="2.7.11.1" evidence="1"/>
<dbReference type="EMBL" id="VUJU01000859">
    <property type="protein sequence ID" value="KAF0767969.1"/>
    <property type="molecule type" value="Genomic_DNA"/>
</dbReference>
<dbReference type="InterPro" id="IPR000719">
    <property type="entry name" value="Prot_kinase_dom"/>
</dbReference>
<dbReference type="SMART" id="SM00220">
    <property type="entry name" value="S_TKc"/>
    <property type="match status" value="1"/>
</dbReference>
<keyword evidence="5 13" id="KW-0418">Kinase</keyword>
<keyword evidence="4 9" id="KW-0547">Nucleotide-binding</keyword>
<comment type="catalytic activity">
    <reaction evidence="8">
        <text>L-seryl-[protein] + ATP = O-phospho-L-seryl-[protein] + ADP + H(+)</text>
        <dbReference type="Rhea" id="RHEA:17989"/>
        <dbReference type="Rhea" id="RHEA-COMP:9863"/>
        <dbReference type="Rhea" id="RHEA-COMP:11604"/>
        <dbReference type="ChEBI" id="CHEBI:15378"/>
        <dbReference type="ChEBI" id="CHEBI:29999"/>
        <dbReference type="ChEBI" id="CHEBI:30616"/>
        <dbReference type="ChEBI" id="CHEBI:83421"/>
        <dbReference type="ChEBI" id="CHEBI:456216"/>
        <dbReference type="EC" id="2.7.11.1"/>
    </reaction>
</comment>
<dbReference type="InterPro" id="IPR017441">
    <property type="entry name" value="Protein_kinase_ATP_BS"/>
</dbReference>
<accession>A0A6G0ZC55</accession>
<organism evidence="13 14">
    <name type="scientific">Aphis craccivora</name>
    <name type="common">Cowpea aphid</name>
    <dbReference type="NCBI Taxonomy" id="307492"/>
    <lineage>
        <taxon>Eukaryota</taxon>
        <taxon>Metazoa</taxon>
        <taxon>Ecdysozoa</taxon>
        <taxon>Arthropoda</taxon>
        <taxon>Hexapoda</taxon>
        <taxon>Insecta</taxon>
        <taxon>Pterygota</taxon>
        <taxon>Neoptera</taxon>
        <taxon>Paraneoptera</taxon>
        <taxon>Hemiptera</taxon>
        <taxon>Sternorrhyncha</taxon>
        <taxon>Aphidomorpha</taxon>
        <taxon>Aphidoidea</taxon>
        <taxon>Aphididae</taxon>
        <taxon>Aphidini</taxon>
        <taxon>Aphis</taxon>
        <taxon>Aphis</taxon>
    </lineage>
</organism>
<dbReference type="CDD" id="cd14136">
    <property type="entry name" value="STKc_SRPK"/>
    <property type="match status" value="1"/>
</dbReference>
<feature type="binding site" evidence="9">
    <location>
        <position position="242"/>
    </location>
    <ligand>
        <name>ATP</name>
        <dbReference type="ChEBI" id="CHEBI:30616"/>
    </ligand>
</feature>
<protein>
    <recommendedName>
        <fullName evidence="1">non-specific serine/threonine protein kinase</fullName>
        <ecNumber evidence="1">2.7.11.1</ecNumber>
    </recommendedName>
</protein>
<evidence type="ECO:0000256" key="7">
    <source>
        <dbReference type="ARBA" id="ARBA00047899"/>
    </source>
</evidence>
<comment type="catalytic activity">
    <reaction evidence="7">
        <text>L-threonyl-[protein] + ATP = O-phospho-L-threonyl-[protein] + ADP + H(+)</text>
        <dbReference type="Rhea" id="RHEA:46608"/>
        <dbReference type="Rhea" id="RHEA-COMP:11060"/>
        <dbReference type="Rhea" id="RHEA-COMP:11605"/>
        <dbReference type="ChEBI" id="CHEBI:15378"/>
        <dbReference type="ChEBI" id="CHEBI:30013"/>
        <dbReference type="ChEBI" id="CHEBI:30616"/>
        <dbReference type="ChEBI" id="CHEBI:61977"/>
        <dbReference type="ChEBI" id="CHEBI:456216"/>
        <dbReference type="EC" id="2.7.11.1"/>
    </reaction>
</comment>
<keyword evidence="11" id="KW-0812">Transmembrane</keyword>
<name>A0A6G0ZC55_APHCR</name>
<dbReference type="GO" id="GO:0000245">
    <property type="term" value="P:spliceosomal complex assembly"/>
    <property type="evidence" value="ECO:0007669"/>
    <property type="project" value="TreeGrafter"/>
</dbReference>
<sequence>MSSPAATFAVAITAAAAATAVAWYASADGGPPPPPPPAVADTVLVHVTVCACQLLAFTAVVYALSACCGVHVVRPATCRGGRRKAFHRYPGGPLSEPATARDSTESADGLLREGDRPSLQTCADNHHAHHRRRKIRSAAPLLQRYTQLYYTTVTGQTAAYRSEPHESELFKSVADNNPEDLLKSSDSDLDEPLDYKENSYFPVRVGSVINDRYHIIKKLGWGHFSTVWLSWDDVAHNFSALKVVKSAVDYTESALDEIRMLKSIYRHRDLDTNRTKIIQLFDDFRIDGLRGMHVVMVFEALGPNLLKLIKRTNYQGIPLYLVLQGLKYLHETCHIIHTDIKPENILICAQHQYIKLTAENSCKQMSILSLRNRKCEKNNADERLQGNYRLDGIRSEQSLDMESESYAESNCYFRKISKFKRLYELLDDLGSVNIKIADLGNACWEDNHYTENIQTRQYRSLEVLLGAGYGTPADIWSTACLAFELATGDFLFDPHSGATYNKDEDHIAHIIELLGQIPMYVIQSGKHSSSFFRTNGNLKHISNLKPWYLYDVLTEKYEWNTKEAKAFSSFLTPMLDLDQDNRASATQCLLNPWMLA</sequence>